<dbReference type="InterPro" id="IPR038586">
    <property type="entry name" value="Tctex-1-like_sf"/>
</dbReference>
<dbReference type="EMBL" id="REGN01009170">
    <property type="protein sequence ID" value="RNA01794.1"/>
    <property type="molecule type" value="Genomic_DNA"/>
</dbReference>
<feature type="region of interest" description="Disordered" evidence="3">
    <location>
        <begin position="67"/>
        <end position="97"/>
    </location>
</feature>
<keyword evidence="2" id="KW-0175">Coiled coil</keyword>
<organism evidence="4 5">
    <name type="scientific">Brachionus plicatilis</name>
    <name type="common">Marine rotifer</name>
    <name type="synonym">Brachionus muelleri</name>
    <dbReference type="NCBI Taxonomy" id="10195"/>
    <lineage>
        <taxon>Eukaryota</taxon>
        <taxon>Metazoa</taxon>
        <taxon>Spiralia</taxon>
        <taxon>Gnathifera</taxon>
        <taxon>Rotifera</taxon>
        <taxon>Eurotatoria</taxon>
        <taxon>Monogononta</taxon>
        <taxon>Pseudotrocha</taxon>
        <taxon>Ploima</taxon>
        <taxon>Brachionidae</taxon>
        <taxon>Brachionus</taxon>
    </lineage>
</organism>
<feature type="coiled-coil region" evidence="2">
    <location>
        <begin position="15"/>
        <end position="42"/>
    </location>
</feature>
<comment type="caution">
    <text evidence="4">The sequence shown here is derived from an EMBL/GenBank/DDBJ whole genome shotgun (WGS) entry which is preliminary data.</text>
</comment>
<proteinExistence type="inferred from homology"/>
<dbReference type="Pfam" id="PF03645">
    <property type="entry name" value="Tctex-1"/>
    <property type="match status" value="1"/>
</dbReference>
<name>A0A3M7PS33_BRAPC</name>
<reference evidence="4 5" key="1">
    <citation type="journal article" date="2018" name="Sci. Rep.">
        <title>Genomic signatures of local adaptation to the degree of environmental predictability in rotifers.</title>
        <authorList>
            <person name="Franch-Gras L."/>
            <person name="Hahn C."/>
            <person name="Garcia-Roger E.M."/>
            <person name="Carmona M.J."/>
            <person name="Serra M."/>
            <person name="Gomez A."/>
        </authorList>
    </citation>
    <scope>NUCLEOTIDE SEQUENCE [LARGE SCALE GENOMIC DNA]</scope>
    <source>
        <strain evidence="4">HYR1</strain>
    </source>
</reference>
<dbReference type="OrthoDB" id="10260741at2759"/>
<dbReference type="STRING" id="10195.A0A3M7PS33"/>
<evidence type="ECO:0000313" key="5">
    <source>
        <dbReference type="Proteomes" id="UP000276133"/>
    </source>
</evidence>
<protein>
    <submittedName>
        <fullName evidence="4">Tctex1 domain-containing 1-like</fullName>
    </submittedName>
</protein>
<dbReference type="CDD" id="cd21451">
    <property type="entry name" value="DLC-like_TCTEX1D"/>
    <property type="match status" value="1"/>
</dbReference>
<dbReference type="InterPro" id="IPR005334">
    <property type="entry name" value="Tctex-1-like"/>
</dbReference>
<evidence type="ECO:0000256" key="1">
    <source>
        <dbReference type="ARBA" id="ARBA00005361"/>
    </source>
</evidence>
<accession>A0A3M7PS33</accession>
<dbReference type="Proteomes" id="UP000276133">
    <property type="component" value="Unassembled WGS sequence"/>
</dbReference>
<gene>
    <name evidence="4" type="ORF">BpHYR1_021901</name>
</gene>
<dbReference type="AlphaFoldDB" id="A0A3M7PS33"/>
<keyword evidence="5" id="KW-1185">Reference proteome</keyword>
<sequence>MDLTKIVLKTPEKSSTVLEKDLSNFRENNEQYEKDLERIKQFRKYLMSESTEESLKKLDDDDLSFLGSQEQNDKETSAAVGTSKKSSSRNHNKNLSPIIYDEFRAKGKTKPDEEKCNEDLNSVSIHTESYEIDKLNMMETLAFIENDEDNELNQSQCSNSGTIQQAVLTILLTNRWQQKKNNKLKEPVRYQPTYRLEPKEDFNSIKYLIVKKIRNTFEILCEKHKYNYEYTPKFLRVITELIKNDAKCFKLDRYKIIAHVTILQKVLKQSVQFISRELFSIDDDHKLSFRVDMTSFHAVCLVFFVYHE</sequence>
<evidence type="ECO:0000256" key="2">
    <source>
        <dbReference type="SAM" id="Coils"/>
    </source>
</evidence>
<comment type="similarity">
    <text evidence="1">Belongs to the dynein light chain Tctex-type family.</text>
</comment>
<evidence type="ECO:0000256" key="3">
    <source>
        <dbReference type="SAM" id="MobiDB-lite"/>
    </source>
</evidence>
<evidence type="ECO:0000313" key="4">
    <source>
        <dbReference type="EMBL" id="RNA01794.1"/>
    </source>
</evidence>
<dbReference type="Gene3D" id="3.30.1140.40">
    <property type="entry name" value="Tctex-1"/>
    <property type="match status" value="1"/>
</dbReference>